<evidence type="ECO:0000256" key="1">
    <source>
        <dbReference type="SAM" id="MobiDB-lite"/>
    </source>
</evidence>
<accession>A0A812IM97</accession>
<proteinExistence type="predicted"/>
<evidence type="ECO:0000313" key="2">
    <source>
        <dbReference type="EMBL" id="CAE7152459.1"/>
    </source>
</evidence>
<reference evidence="2" key="1">
    <citation type="submission" date="2021-02" db="EMBL/GenBank/DDBJ databases">
        <authorList>
            <person name="Dougan E. K."/>
            <person name="Rhodes N."/>
            <person name="Thang M."/>
            <person name="Chan C."/>
        </authorList>
    </citation>
    <scope>NUCLEOTIDE SEQUENCE</scope>
</reference>
<comment type="caution">
    <text evidence="2">The sequence shown here is derived from an EMBL/GenBank/DDBJ whole genome shotgun (WGS) entry which is preliminary data.</text>
</comment>
<dbReference type="AlphaFoldDB" id="A0A812IM97"/>
<protein>
    <submittedName>
        <fullName evidence="2">Uncharacterized protein</fullName>
    </submittedName>
</protein>
<keyword evidence="3" id="KW-1185">Reference proteome</keyword>
<name>A0A812IM97_SYMPI</name>
<dbReference type="Proteomes" id="UP000649617">
    <property type="component" value="Unassembled WGS sequence"/>
</dbReference>
<gene>
    <name evidence="2" type="ORF">SPIL2461_LOCUS239</name>
</gene>
<dbReference type="OrthoDB" id="432644at2759"/>
<organism evidence="2 3">
    <name type="scientific">Symbiodinium pilosum</name>
    <name type="common">Dinoflagellate</name>
    <dbReference type="NCBI Taxonomy" id="2952"/>
    <lineage>
        <taxon>Eukaryota</taxon>
        <taxon>Sar</taxon>
        <taxon>Alveolata</taxon>
        <taxon>Dinophyceae</taxon>
        <taxon>Suessiales</taxon>
        <taxon>Symbiodiniaceae</taxon>
        <taxon>Symbiodinium</taxon>
    </lineage>
</organism>
<feature type="region of interest" description="Disordered" evidence="1">
    <location>
        <begin position="1"/>
        <end position="32"/>
    </location>
</feature>
<evidence type="ECO:0000313" key="3">
    <source>
        <dbReference type="Proteomes" id="UP000649617"/>
    </source>
</evidence>
<dbReference type="EMBL" id="CAJNIZ010000059">
    <property type="protein sequence ID" value="CAE7152459.1"/>
    <property type="molecule type" value="Genomic_DNA"/>
</dbReference>
<sequence>MKKSVLWLPRDTSEDEDGVSDRTNAGPPPSWDGNTSFKDYWICAKLWMVTTKTKPRARGPLKNLSGIPFDSMKYLARDDAWLKDEHNGEKLLKVMDTKELFGEDDRENMLASLVKITYGLRRAKNEDYQSFFTKWDNAVRKLDEHQIVLPPGKLGSKSVKEWVRVHETNLDLTKTTSSTTASSTDKRASMILLAEDEIEHGNDYPDDDGDLEILLNAMTSLDSDDGTISEDSNQVFDEDEVKEVLAAMPNVPKNWPEAMGQDVLLVTASKMIEIKENHLLENQEAFFLNYLEYKRSQATAP</sequence>